<dbReference type="SUPFAM" id="SSF81606">
    <property type="entry name" value="PP2C-like"/>
    <property type="match status" value="1"/>
</dbReference>
<keyword evidence="3" id="KW-0472">Membrane</keyword>
<evidence type="ECO:0000313" key="5">
    <source>
        <dbReference type="EMBL" id="CCK24575.1"/>
    </source>
</evidence>
<evidence type="ECO:0000313" key="6">
    <source>
        <dbReference type="Proteomes" id="UP000008043"/>
    </source>
</evidence>
<name>K4QUV8_STRDJ</name>
<keyword evidence="6" id="KW-1185">Reference proteome</keyword>
<evidence type="ECO:0000259" key="4">
    <source>
        <dbReference type="SMART" id="SM00331"/>
    </source>
</evidence>
<organism evidence="5 6">
    <name type="scientific">Streptomyces davaonensis (strain DSM 101723 / JCM 4913 / KCC S-0913 / 768)</name>
    <dbReference type="NCBI Taxonomy" id="1214101"/>
    <lineage>
        <taxon>Bacteria</taxon>
        <taxon>Bacillati</taxon>
        <taxon>Actinomycetota</taxon>
        <taxon>Actinomycetes</taxon>
        <taxon>Kitasatosporales</taxon>
        <taxon>Streptomycetaceae</taxon>
        <taxon>Streptomyces</taxon>
    </lineage>
</organism>
<dbReference type="GO" id="GO:0016791">
    <property type="term" value="F:phosphatase activity"/>
    <property type="evidence" value="ECO:0007669"/>
    <property type="project" value="TreeGrafter"/>
</dbReference>
<protein>
    <submittedName>
        <fullName evidence="5">Protein serine/threonine phosphatase</fullName>
    </submittedName>
</protein>
<dbReference type="InterPro" id="IPR036457">
    <property type="entry name" value="PPM-type-like_dom_sf"/>
</dbReference>
<keyword evidence="3" id="KW-0812">Transmembrane</keyword>
<feature type="transmembrane region" description="Helical" evidence="3">
    <location>
        <begin position="166"/>
        <end position="184"/>
    </location>
</feature>
<dbReference type="EMBL" id="HE971709">
    <property type="protein sequence ID" value="CCK24575.1"/>
    <property type="molecule type" value="Genomic_DNA"/>
</dbReference>
<proteinExistence type="predicted"/>
<feature type="region of interest" description="Disordered" evidence="2">
    <location>
        <begin position="453"/>
        <end position="475"/>
    </location>
</feature>
<dbReference type="STRING" id="1214101.BN159_0196"/>
<dbReference type="eggNOG" id="COG2208">
    <property type="taxonomic scope" value="Bacteria"/>
</dbReference>
<dbReference type="InterPro" id="IPR001932">
    <property type="entry name" value="PPM-type_phosphatase-like_dom"/>
</dbReference>
<evidence type="ECO:0000256" key="3">
    <source>
        <dbReference type="SAM" id="Phobius"/>
    </source>
</evidence>
<dbReference type="SMART" id="SM00331">
    <property type="entry name" value="PP2C_SIG"/>
    <property type="match status" value="1"/>
</dbReference>
<accession>K4QUV8</accession>
<sequence>MVCDALARTVDVAPMVAALCGLGRPRGGWDGTARADAFTGLRPPVREPGADRGVERSLPARQAVLMRFRLRPCLRPGASTRPGAVGHSGVPFRLGQCVPFAIVLAVLAIELSPAHDLVTGPVIATTPALAALTMGPMGTLTTAVLAAGVNAASATYNRSWGTLTQLIFGNFLALFVVSVASVVLSNAMRTRRQGELDQVRRIAVAAQEVVLRPVPERLGPVRAASLCLAAGTGALVGGDLYEAVRTPYGVRLIVGDVRGKGLSAMRAVAVTLGAFRVSVHYEDELTEVMHCCEAALRREAAVPGTYSQEVLTEGFVTALMAQVPDEQVVLVVNRGHPPPLVLHRGSVQALMPATPLPPLGLEDLVDGLTAKVESYPFVRGDRLLLYTDGVIEARNRDNDFFPLPQTMEGIRASTTPREFLEELHQALIRHTGDRLTDDVAMILVDRLDEDTAGSGYTSGTARTARSTRPMSSAER</sequence>
<dbReference type="PANTHER" id="PTHR43156:SF2">
    <property type="entry name" value="STAGE II SPORULATION PROTEIN E"/>
    <property type="match status" value="1"/>
</dbReference>
<dbReference type="Pfam" id="PF07228">
    <property type="entry name" value="SpoIIE"/>
    <property type="match status" value="1"/>
</dbReference>
<dbReference type="Proteomes" id="UP000008043">
    <property type="component" value="Chromosome"/>
</dbReference>
<feature type="compositionally biased region" description="Low complexity" evidence="2">
    <location>
        <begin position="457"/>
        <end position="468"/>
    </location>
</feature>
<dbReference type="Gene3D" id="3.60.40.10">
    <property type="entry name" value="PPM-type phosphatase domain"/>
    <property type="match status" value="1"/>
</dbReference>
<keyword evidence="1" id="KW-0378">Hydrolase</keyword>
<reference evidence="5 6" key="1">
    <citation type="journal article" date="2012" name="J. Bacteriol.">
        <title>Genome sequence of the bacterium Streptomyces davawensis JCM 4913 and heterologous production of the unique antibiotic roseoflavin.</title>
        <authorList>
            <person name="Jankowitsch F."/>
            <person name="Schwarz J."/>
            <person name="Ruckert C."/>
            <person name="Gust B."/>
            <person name="Szczepanowski R."/>
            <person name="Blom J."/>
            <person name="Pelzer S."/>
            <person name="Kalinowski J."/>
            <person name="Mack M."/>
        </authorList>
    </citation>
    <scope>NUCLEOTIDE SEQUENCE [LARGE SCALE GENOMIC DNA]</scope>
    <source>
        <strain evidence="6">DSM 101723 / JCM 4913 / KCC S-0913 / 768</strain>
    </source>
</reference>
<gene>
    <name evidence="5" type="ORF">BN159_0196</name>
</gene>
<dbReference type="PANTHER" id="PTHR43156">
    <property type="entry name" value="STAGE II SPORULATION PROTEIN E-RELATED"/>
    <property type="match status" value="1"/>
</dbReference>
<evidence type="ECO:0000256" key="1">
    <source>
        <dbReference type="ARBA" id="ARBA00022801"/>
    </source>
</evidence>
<keyword evidence="3" id="KW-1133">Transmembrane helix</keyword>
<dbReference type="KEGG" id="sdv:BN159_0196"/>
<dbReference type="HOGENOM" id="CLU_045535_1_1_11"/>
<feature type="domain" description="PPM-type phosphatase" evidence="4">
    <location>
        <begin position="221"/>
        <end position="446"/>
    </location>
</feature>
<dbReference type="AlphaFoldDB" id="K4QUV8"/>
<dbReference type="InterPro" id="IPR052016">
    <property type="entry name" value="Bact_Sigma-Reg"/>
</dbReference>
<evidence type="ECO:0000256" key="2">
    <source>
        <dbReference type="SAM" id="MobiDB-lite"/>
    </source>
</evidence>
<dbReference type="PATRIC" id="fig|1214101.3.peg.192"/>